<evidence type="ECO:0000256" key="6">
    <source>
        <dbReference type="ARBA" id="ARBA00023163"/>
    </source>
</evidence>
<protein>
    <submittedName>
        <fullName evidence="9">Transcriptional repressor</fullName>
    </submittedName>
</protein>
<feature type="binding site" evidence="7">
    <location>
        <position position="90"/>
    </location>
    <ligand>
        <name>Zn(2+)</name>
        <dbReference type="ChEBI" id="CHEBI:29105"/>
    </ligand>
</feature>
<evidence type="ECO:0000313" key="10">
    <source>
        <dbReference type="Proteomes" id="UP000525652"/>
    </source>
</evidence>
<feature type="binding site" evidence="8">
    <location>
        <position position="81"/>
    </location>
    <ligand>
        <name>Fe cation</name>
        <dbReference type="ChEBI" id="CHEBI:24875"/>
    </ligand>
</feature>
<keyword evidence="2" id="KW-0678">Repressor</keyword>
<dbReference type="PANTHER" id="PTHR33202">
    <property type="entry name" value="ZINC UPTAKE REGULATION PROTEIN"/>
    <property type="match status" value="1"/>
</dbReference>
<comment type="cofactor">
    <cofactor evidence="7">
        <name>Zn(2+)</name>
        <dbReference type="ChEBI" id="CHEBI:29105"/>
    </cofactor>
    <text evidence="7">Binds 1 zinc ion per subunit.</text>
</comment>
<keyword evidence="3 7" id="KW-0862">Zinc</keyword>
<evidence type="ECO:0000256" key="1">
    <source>
        <dbReference type="ARBA" id="ARBA00007957"/>
    </source>
</evidence>
<reference evidence="9 10" key="1">
    <citation type="submission" date="2020-07" db="EMBL/GenBank/DDBJ databases">
        <authorList>
            <person name="Feng X."/>
        </authorList>
    </citation>
    <scope>NUCLEOTIDE SEQUENCE [LARGE SCALE GENOMIC DNA]</scope>
    <source>
        <strain evidence="9 10">JCM14086</strain>
    </source>
</reference>
<keyword evidence="4" id="KW-0805">Transcription regulation</keyword>
<evidence type="ECO:0000256" key="8">
    <source>
        <dbReference type="PIRSR" id="PIRSR602481-2"/>
    </source>
</evidence>
<comment type="caution">
    <text evidence="9">The sequence shown here is derived from an EMBL/GenBank/DDBJ whole genome shotgun (WGS) entry which is preliminary data.</text>
</comment>
<keyword evidence="6" id="KW-0804">Transcription</keyword>
<organism evidence="9 10">
    <name type="scientific">Puniceicoccus vermicola</name>
    <dbReference type="NCBI Taxonomy" id="388746"/>
    <lineage>
        <taxon>Bacteria</taxon>
        <taxon>Pseudomonadati</taxon>
        <taxon>Verrucomicrobiota</taxon>
        <taxon>Opitutia</taxon>
        <taxon>Puniceicoccales</taxon>
        <taxon>Puniceicoccaceae</taxon>
        <taxon>Puniceicoccus</taxon>
    </lineage>
</organism>
<keyword evidence="8" id="KW-0408">Iron</keyword>
<sequence>MPTARKRSTRQRKAILEVLEKERRPLTFDQIFAGARELCPGLGERTVFRNLSEMVQEFELARVHYPGQPNRYELPSPDGEHHPHFICRECNQVFTLPFETPDVMDRIPQHPDFVYEGEEVVIFGRCRDCRSTGGAQ</sequence>
<feature type="binding site" evidence="7">
    <location>
        <position position="129"/>
    </location>
    <ligand>
        <name>Zn(2+)</name>
        <dbReference type="ChEBI" id="CHEBI:29105"/>
    </ligand>
</feature>
<feature type="binding site" evidence="7">
    <location>
        <position position="126"/>
    </location>
    <ligand>
        <name>Zn(2+)</name>
        <dbReference type="ChEBI" id="CHEBI:29105"/>
    </ligand>
</feature>
<dbReference type="Proteomes" id="UP000525652">
    <property type="component" value="Unassembled WGS sequence"/>
</dbReference>
<dbReference type="GO" id="GO:0045892">
    <property type="term" value="P:negative regulation of DNA-templated transcription"/>
    <property type="evidence" value="ECO:0007669"/>
    <property type="project" value="TreeGrafter"/>
</dbReference>
<keyword evidence="10" id="KW-1185">Reference proteome</keyword>
<dbReference type="PANTHER" id="PTHR33202:SF22">
    <property type="entry name" value="HYDROGEN PEROXIDE SENSITIVE REPRESSOR"/>
    <property type="match status" value="1"/>
</dbReference>
<evidence type="ECO:0000256" key="3">
    <source>
        <dbReference type="ARBA" id="ARBA00022833"/>
    </source>
</evidence>
<feature type="binding site" evidence="7">
    <location>
        <position position="87"/>
    </location>
    <ligand>
        <name>Zn(2+)</name>
        <dbReference type="ChEBI" id="CHEBI:29105"/>
    </ligand>
</feature>
<dbReference type="RefSeq" id="WP_185691553.1">
    <property type="nucleotide sequence ID" value="NZ_JACHVA010000038.1"/>
</dbReference>
<name>A0A7X1E2U2_9BACT</name>
<gene>
    <name evidence="9" type="ORF">H5P30_03365</name>
</gene>
<keyword evidence="7" id="KW-0479">Metal-binding</keyword>
<evidence type="ECO:0000313" key="9">
    <source>
        <dbReference type="EMBL" id="MBC2600815.1"/>
    </source>
</evidence>
<dbReference type="SUPFAM" id="SSF46785">
    <property type="entry name" value="Winged helix' DNA-binding domain"/>
    <property type="match status" value="1"/>
</dbReference>
<dbReference type="GO" id="GO:1900376">
    <property type="term" value="P:regulation of secondary metabolite biosynthetic process"/>
    <property type="evidence" value="ECO:0007669"/>
    <property type="project" value="TreeGrafter"/>
</dbReference>
<dbReference type="InterPro" id="IPR002481">
    <property type="entry name" value="FUR"/>
</dbReference>
<comment type="cofactor">
    <cofactor evidence="8">
        <name>Mn(2+)</name>
        <dbReference type="ChEBI" id="CHEBI:29035"/>
    </cofactor>
    <cofactor evidence="8">
        <name>Fe(2+)</name>
        <dbReference type="ChEBI" id="CHEBI:29033"/>
    </cofactor>
    <text evidence="8">Binds 1 Mn(2+) or Fe(2+) ion per subunit.</text>
</comment>
<dbReference type="GO" id="GO:0000976">
    <property type="term" value="F:transcription cis-regulatory region binding"/>
    <property type="evidence" value="ECO:0007669"/>
    <property type="project" value="TreeGrafter"/>
</dbReference>
<proteinExistence type="inferred from homology"/>
<dbReference type="Pfam" id="PF01475">
    <property type="entry name" value="FUR"/>
    <property type="match status" value="1"/>
</dbReference>
<dbReference type="AlphaFoldDB" id="A0A7X1E2U2"/>
<evidence type="ECO:0000256" key="7">
    <source>
        <dbReference type="PIRSR" id="PIRSR602481-1"/>
    </source>
</evidence>
<comment type="similarity">
    <text evidence="1">Belongs to the Fur family.</text>
</comment>
<evidence type="ECO:0000256" key="2">
    <source>
        <dbReference type="ARBA" id="ARBA00022491"/>
    </source>
</evidence>
<keyword evidence="5" id="KW-0238">DNA-binding</keyword>
<dbReference type="Gene3D" id="3.30.1490.190">
    <property type="match status" value="1"/>
</dbReference>
<evidence type="ECO:0000256" key="5">
    <source>
        <dbReference type="ARBA" id="ARBA00023125"/>
    </source>
</evidence>
<dbReference type="Gene3D" id="1.10.10.10">
    <property type="entry name" value="Winged helix-like DNA-binding domain superfamily/Winged helix DNA-binding domain"/>
    <property type="match status" value="1"/>
</dbReference>
<dbReference type="InterPro" id="IPR036388">
    <property type="entry name" value="WH-like_DNA-bd_sf"/>
</dbReference>
<dbReference type="InterPro" id="IPR036390">
    <property type="entry name" value="WH_DNA-bd_sf"/>
</dbReference>
<accession>A0A7X1E2U2</accession>
<dbReference type="GO" id="GO:0003700">
    <property type="term" value="F:DNA-binding transcription factor activity"/>
    <property type="evidence" value="ECO:0007669"/>
    <property type="project" value="InterPro"/>
</dbReference>
<dbReference type="GO" id="GO:0008270">
    <property type="term" value="F:zinc ion binding"/>
    <property type="evidence" value="ECO:0007669"/>
    <property type="project" value="TreeGrafter"/>
</dbReference>
<evidence type="ECO:0000256" key="4">
    <source>
        <dbReference type="ARBA" id="ARBA00023015"/>
    </source>
</evidence>
<dbReference type="CDD" id="cd07153">
    <property type="entry name" value="Fur_like"/>
    <property type="match status" value="1"/>
</dbReference>
<dbReference type="InterPro" id="IPR043135">
    <property type="entry name" value="Fur_C"/>
</dbReference>
<dbReference type="EMBL" id="JACHVA010000038">
    <property type="protein sequence ID" value="MBC2600815.1"/>
    <property type="molecule type" value="Genomic_DNA"/>
</dbReference>